<dbReference type="EMBL" id="JAFCIX010000477">
    <property type="protein sequence ID" value="KAH6589028.1"/>
    <property type="molecule type" value="Genomic_DNA"/>
</dbReference>
<sequence length="480" mass="53825">MVPSHIPCRSYALGSTFLATTCISVLYKQHFLMSSYTRQHSATSSLQPQSNHNIAISDTFDEMCSSTPQPDESSIPVDDQVDTTTTTAVPKKLFVPLEFYNRPEMAQSAFPSLARASRTLKPTKLHIDRLDNTTVKNLKALCKRHGIKRRKTRLQATAEICGYLQSDRHAFNATLKALLDMNLSGHDALYDNKDVTLSDVLNSVSLLSSSLALEVHKALNLQRVWELQAHASLLRIFFSCYPHLVDDGGFIQLTESHLKSKLDDSTTLYESMTPLSSTQRVALADMTSQSKKTANLSNVQVTTQTEIGNSRSKLSPLKRKDSNIVHINRLGFLSWDRLLKLYKLFHIKRNESVLGMACESNQGSRAGEYNVYTQRQDKGNSSLSRIVICGPPHGSNASSQLSNIYLPINSNEMSDFQANRLDDLKFISLKTLRLEYGIESTLGKRGVAKKLRQYLNEYPHVVGADGTIDMELLFKEHYNE</sequence>
<name>A0ABQ8EYY4_9FUNG</name>
<reference evidence="1 2" key="1">
    <citation type="submission" date="2021-02" db="EMBL/GenBank/DDBJ databases">
        <title>Variation within the Batrachochytrium salamandrivorans European outbreak.</title>
        <authorList>
            <person name="Kelly M."/>
            <person name="Pasmans F."/>
            <person name="Shea T.P."/>
            <person name="Munoz J.F."/>
            <person name="Carranza S."/>
            <person name="Cuomo C.A."/>
            <person name="Martel A."/>
        </authorList>
    </citation>
    <scope>NUCLEOTIDE SEQUENCE [LARGE SCALE GENOMIC DNA]</scope>
    <source>
        <strain evidence="1 2">AMFP18/2</strain>
    </source>
</reference>
<evidence type="ECO:0000313" key="1">
    <source>
        <dbReference type="EMBL" id="KAH6589028.1"/>
    </source>
</evidence>
<accession>A0ABQ8EYY4</accession>
<evidence type="ECO:0008006" key="3">
    <source>
        <dbReference type="Google" id="ProtNLM"/>
    </source>
</evidence>
<organism evidence="1 2">
    <name type="scientific">Batrachochytrium salamandrivorans</name>
    <dbReference type="NCBI Taxonomy" id="1357716"/>
    <lineage>
        <taxon>Eukaryota</taxon>
        <taxon>Fungi</taxon>
        <taxon>Fungi incertae sedis</taxon>
        <taxon>Chytridiomycota</taxon>
        <taxon>Chytridiomycota incertae sedis</taxon>
        <taxon>Chytridiomycetes</taxon>
        <taxon>Rhizophydiales</taxon>
        <taxon>Rhizophydiales incertae sedis</taxon>
        <taxon>Batrachochytrium</taxon>
    </lineage>
</organism>
<protein>
    <recommendedName>
        <fullName evidence="3">SAP domain-containing protein</fullName>
    </recommendedName>
</protein>
<evidence type="ECO:0000313" key="2">
    <source>
        <dbReference type="Proteomes" id="UP001648503"/>
    </source>
</evidence>
<dbReference type="Proteomes" id="UP001648503">
    <property type="component" value="Unassembled WGS sequence"/>
</dbReference>
<keyword evidence="2" id="KW-1185">Reference proteome</keyword>
<proteinExistence type="predicted"/>
<comment type="caution">
    <text evidence="1">The sequence shown here is derived from an EMBL/GenBank/DDBJ whole genome shotgun (WGS) entry which is preliminary data.</text>
</comment>
<gene>
    <name evidence="1" type="ORF">BASA50_010312</name>
</gene>